<name>A0A2N9DUW7_9LACO</name>
<evidence type="ECO:0000313" key="1">
    <source>
        <dbReference type="EMBL" id="SPC38243.1"/>
    </source>
</evidence>
<accession>A0A2N9DUW7</accession>
<sequence length="128" mass="14253">MSNLGWYQLLTTIAKKVGGPKVLIGLLLAGGYGIGRVTEASGKKIVKIIKKTDSKEESLLKKKLKKYTFTTSGKGDIGLEFNKDELFVVVVTHGASVLIEKERDTNNPYFVDVKWLETVSNYEENQNK</sequence>
<evidence type="ECO:0000313" key="2">
    <source>
        <dbReference type="Proteomes" id="UP000238739"/>
    </source>
</evidence>
<keyword evidence="2" id="KW-1185">Reference proteome</keyword>
<reference evidence="1" key="1">
    <citation type="submission" date="2018-01" db="EMBL/GenBank/DDBJ databases">
        <authorList>
            <person name="Chaillou S."/>
        </authorList>
    </citation>
    <scope>NUCLEOTIDE SEQUENCE [LARGE SCALE GENOMIC DNA]</scope>
    <source>
        <strain evidence="1">MFPC41A2801</strain>
    </source>
</reference>
<dbReference type="AlphaFoldDB" id="A0A2N9DUW7"/>
<protein>
    <submittedName>
        <fullName evidence="1">Uncharacterized protein</fullName>
    </submittedName>
</protein>
<dbReference type="Proteomes" id="UP000238739">
    <property type="component" value="Unassembled WGS sequence"/>
</dbReference>
<gene>
    <name evidence="1" type="ORF">LFUMFP_220004</name>
</gene>
<dbReference type="EMBL" id="OGVC01000015">
    <property type="protein sequence ID" value="SPC38243.1"/>
    <property type="molecule type" value="Genomic_DNA"/>
</dbReference>
<proteinExistence type="predicted"/>
<organism evidence="1 2">
    <name type="scientific">Latilactobacillus fuchuensis</name>
    <dbReference type="NCBI Taxonomy" id="164393"/>
    <lineage>
        <taxon>Bacteria</taxon>
        <taxon>Bacillati</taxon>
        <taxon>Bacillota</taxon>
        <taxon>Bacilli</taxon>
        <taxon>Lactobacillales</taxon>
        <taxon>Lactobacillaceae</taxon>
        <taxon>Latilactobacillus</taxon>
    </lineage>
</organism>
<dbReference type="RefSeq" id="WP_106483154.1">
    <property type="nucleotide sequence ID" value="NZ_CBCPIL010000044.1"/>
</dbReference>
<comment type="caution">
    <text evidence="1">The sequence shown here is derived from an EMBL/GenBank/DDBJ whole genome shotgun (WGS) entry which is preliminary data.</text>
</comment>